<dbReference type="GO" id="GO:0005525">
    <property type="term" value="F:GTP binding"/>
    <property type="evidence" value="ECO:0007669"/>
    <property type="project" value="UniProtKB-KW"/>
</dbReference>
<dbReference type="CDD" id="cd16266">
    <property type="entry name" value="IF2_aeIF5B_IV"/>
    <property type="match status" value="1"/>
</dbReference>
<evidence type="ECO:0000256" key="2">
    <source>
        <dbReference type="ARBA" id="ARBA00020166"/>
    </source>
</evidence>
<dbReference type="GO" id="GO:0005737">
    <property type="term" value="C:cytoplasm"/>
    <property type="evidence" value="ECO:0007669"/>
    <property type="project" value="TreeGrafter"/>
</dbReference>
<evidence type="ECO:0000313" key="11">
    <source>
        <dbReference type="EMBL" id="NYR14844.1"/>
    </source>
</evidence>
<evidence type="ECO:0000256" key="9">
    <source>
        <dbReference type="RuleBase" id="RU000644"/>
    </source>
</evidence>
<keyword evidence="3 8" id="KW-0396">Initiation factor</keyword>
<reference evidence="11 12" key="1">
    <citation type="journal article" date="2020" name="Nat. Commun.">
        <title>The structures of two archaeal type IV pili illuminate evolutionary relationships.</title>
        <authorList>
            <person name="Wang F."/>
            <person name="Baquero D.P."/>
            <person name="Su Z."/>
            <person name="Beltran L.C."/>
            <person name="Prangishvili D."/>
            <person name="Krupovic M."/>
            <person name="Egelman E.H."/>
        </authorList>
    </citation>
    <scope>NUCLEOTIDE SEQUENCE [LARGE SCALE GENOMIC DNA]</scope>
    <source>
        <strain evidence="11 12">2GA</strain>
    </source>
</reference>
<dbReference type="PRINTS" id="PR00315">
    <property type="entry name" value="ELONGATNFCT"/>
</dbReference>
<organism evidence="11 12">
    <name type="scientific">Pyrobaculum arsenaticum</name>
    <dbReference type="NCBI Taxonomy" id="121277"/>
    <lineage>
        <taxon>Archaea</taxon>
        <taxon>Thermoproteota</taxon>
        <taxon>Thermoprotei</taxon>
        <taxon>Thermoproteales</taxon>
        <taxon>Thermoproteaceae</taxon>
        <taxon>Pyrobaculum</taxon>
    </lineage>
</organism>
<feature type="binding site" evidence="8">
    <location>
        <begin position="79"/>
        <end position="83"/>
    </location>
    <ligand>
        <name>GTP</name>
        <dbReference type="ChEBI" id="CHEBI:37565"/>
    </ligand>
</feature>
<evidence type="ECO:0000259" key="10">
    <source>
        <dbReference type="PROSITE" id="PS51722"/>
    </source>
</evidence>
<evidence type="ECO:0000256" key="7">
    <source>
        <dbReference type="ARBA" id="ARBA00024852"/>
    </source>
</evidence>
<dbReference type="GO" id="GO:0003924">
    <property type="term" value="F:GTPase activity"/>
    <property type="evidence" value="ECO:0007669"/>
    <property type="project" value="UniProtKB-UniRule"/>
</dbReference>
<comment type="similarity">
    <text evidence="1 8 9">Belongs to the TRAFAC class translation factor GTPase superfamily. Classic translation factor GTPase family. IF-2 subfamily.</text>
</comment>
<dbReference type="SUPFAM" id="SSF50447">
    <property type="entry name" value="Translation proteins"/>
    <property type="match status" value="1"/>
</dbReference>
<dbReference type="FunFam" id="3.40.50.10050:FF:000001">
    <property type="entry name" value="Translation initiation factor IF-2"/>
    <property type="match status" value="1"/>
</dbReference>
<dbReference type="AlphaFoldDB" id="A0A7L4P879"/>
<dbReference type="GO" id="GO:0003743">
    <property type="term" value="F:translation initiation factor activity"/>
    <property type="evidence" value="ECO:0007669"/>
    <property type="project" value="UniProtKB-UniRule"/>
</dbReference>
<name>A0A7L4P879_9CREN</name>
<dbReference type="InterPro" id="IPR009000">
    <property type="entry name" value="Transl_B-barrel_sf"/>
</dbReference>
<evidence type="ECO:0000256" key="6">
    <source>
        <dbReference type="ARBA" id="ARBA00023134"/>
    </source>
</evidence>
<dbReference type="InterPro" id="IPR015760">
    <property type="entry name" value="TIF_IF2"/>
</dbReference>
<feature type="binding site" evidence="8">
    <location>
        <begin position="133"/>
        <end position="136"/>
    </location>
    <ligand>
        <name>GTP</name>
        <dbReference type="ChEBI" id="CHEBI:37565"/>
    </ligand>
</feature>
<evidence type="ECO:0000313" key="12">
    <source>
        <dbReference type="Proteomes" id="UP000554766"/>
    </source>
</evidence>
<dbReference type="PROSITE" id="PS51722">
    <property type="entry name" value="G_TR_2"/>
    <property type="match status" value="1"/>
</dbReference>
<dbReference type="Pfam" id="PF14578">
    <property type="entry name" value="GTP_EFTU_D4"/>
    <property type="match status" value="1"/>
</dbReference>
<dbReference type="SUPFAM" id="SSF52156">
    <property type="entry name" value="Initiation factor IF2/eIF5b, domain 3"/>
    <property type="match status" value="1"/>
</dbReference>
<dbReference type="Pfam" id="PF00009">
    <property type="entry name" value="GTP_EFTU"/>
    <property type="match status" value="1"/>
</dbReference>
<keyword evidence="5 8" id="KW-0648">Protein biosynthesis</keyword>
<comment type="function">
    <text evidence="7 8 9">Function in general translation initiation by promoting the binding of the formylmethionine-tRNA to ribosomes. Seems to function along with eIF-2.</text>
</comment>
<dbReference type="CDD" id="cd03703">
    <property type="entry name" value="aeIF5B_II"/>
    <property type="match status" value="1"/>
</dbReference>
<dbReference type="NCBIfam" id="TIGR00491">
    <property type="entry name" value="aIF-2"/>
    <property type="match status" value="1"/>
</dbReference>
<dbReference type="HAMAP" id="MF_00100_A">
    <property type="entry name" value="IF_2_A"/>
    <property type="match status" value="1"/>
</dbReference>
<sequence>MAGVRSPFVVVMGHVDVGKTLLLDKIRGTSVAYREPGMITQHIGMSFVPWQAVEKFSGPLVDRLRLRGRIWIPGFLFIDTPGHAAFSNLRKRGGSVADLAILVVDITSGLEDQGVESLKLIQSRGVPFVIAANKLDRIYGWKSVENRPFLFAVEDQEWHAVATLEERIGKLIEELSKFGIEADRYDRVRDFTKQVPIVPTSAVTGEGIADLLLVLAGVSQRLIPKEKLQVGEGPARGVVMEVKEERGLGVVADAIIYDGRLRKGDVVVTAGLEGPKEAKVRMLIMPKPLEEMRDPEDRFMAVEEVKAAAGVRIVADGLEGVVAGAPLLAVWSLQDLPNARRLVGEEISEIKIESDREGVIVRADTFGTLESTVLFLRQQGVPVRKADVGPPTHKDVVEAVLSRRKNPAFGVILAFNVKIPPDVEKEATSSGIKIIRGEILYRIFDEYLKWSQEVKTKTIEQILSQLTRPGKIQILPGFVFRRSDPVIVGVKVLAGTIKPGVTLVKDGREVGKIMQIQKQGKPVNEAAVGDEVAISIQGDVMVGRQIKEGDVLYVYVPDEQAREWLFKYKQYLRDDEKKALEEFLKTRKSAHQ</sequence>
<keyword evidence="4 8" id="KW-0547">Nucleotide-binding</keyword>
<dbReference type="FunFam" id="3.40.50.300:FF:000112">
    <property type="entry name" value="Eukaryotic translation initiation factor 5B"/>
    <property type="match status" value="1"/>
</dbReference>
<feature type="binding site" evidence="8">
    <location>
        <begin position="13"/>
        <end position="20"/>
    </location>
    <ligand>
        <name>GTP</name>
        <dbReference type="ChEBI" id="CHEBI:37565"/>
    </ligand>
</feature>
<dbReference type="Pfam" id="PF11987">
    <property type="entry name" value="IF-2"/>
    <property type="match status" value="1"/>
</dbReference>
<evidence type="ECO:0000256" key="8">
    <source>
        <dbReference type="HAMAP-Rule" id="MF_00100"/>
    </source>
</evidence>
<dbReference type="Gene3D" id="3.40.50.10050">
    <property type="entry name" value="Translation initiation factor IF- 2, domain 3"/>
    <property type="match status" value="1"/>
</dbReference>
<dbReference type="CDD" id="cd01887">
    <property type="entry name" value="IF2_eIF5B"/>
    <property type="match status" value="1"/>
</dbReference>
<dbReference type="PANTHER" id="PTHR43381">
    <property type="entry name" value="TRANSLATION INITIATION FACTOR IF-2-RELATED"/>
    <property type="match status" value="1"/>
</dbReference>
<evidence type="ECO:0000256" key="1">
    <source>
        <dbReference type="ARBA" id="ARBA00007733"/>
    </source>
</evidence>
<protein>
    <recommendedName>
        <fullName evidence="2 8">Probable translation initiation factor IF-2</fullName>
    </recommendedName>
</protein>
<proteinExistence type="inferred from homology"/>
<gene>
    <name evidence="8 11" type="primary">infB</name>
    <name evidence="11" type="ORF">HC235_02480</name>
</gene>
<dbReference type="Gene3D" id="2.40.30.10">
    <property type="entry name" value="Translation factors"/>
    <property type="match status" value="2"/>
</dbReference>
<evidence type="ECO:0000256" key="5">
    <source>
        <dbReference type="ARBA" id="ARBA00022917"/>
    </source>
</evidence>
<feature type="domain" description="Tr-type G" evidence="10">
    <location>
        <begin position="4"/>
        <end position="225"/>
    </location>
</feature>
<dbReference type="NCBIfam" id="NF003078">
    <property type="entry name" value="PRK04004.1"/>
    <property type="match status" value="1"/>
</dbReference>
<dbReference type="InterPro" id="IPR027417">
    <property type="entry name" value="P-loop_NTPase"/>
</dbReference>
<dbReference type="NCBIfam" id="TIGR00231">
    <property type="entry name" value="small_GTP"/>
    <property type="match status" value="1"/>
</dbReference>
<dbReference type="SUPFAM" id="SSF52540">
    <property type="entry name" value="P-loop containing nucleoside triphosphate hydrolases"/>
    <property type="match status" value="1"/>
</dbReference>
<evidence type="ECO:0000256" key="4">
    <source>
        <dbReference type="ARBA" id="ARBA00022741"/>
    </source>
</evidence>
<keyword evidence="6 8" id="KW-0342">GTP-binding</keyword>
<accession>A0A7L4P879</accession>
<dbReference type="InterPro" id="IPR004544">
    <property type="entry name" value="TF_aIF-2_arc"/>
</dbReference>
<dbReference type="EMBL" id="JAAVJF010000001">
    <property type="protein sequence ID" value="NYR14844.1"/>
    <property type="molecule type" value="Genomic_DNA"/>
</dbReference>
<dbReference type="InterPro" id="IPR023115">
    <property type="entry name" value="TIF_IF2_dom3"/>
</dbReference>
<dbReference type="InterPro" id="IPR036925">
    <property type="entry name" value="TIF_IF2_dom3_sf"/>
</dbReference>
<dbReference type="Proteomes" id="UP000554766">
    <property type="component" value="Unassembled WGS sequence"/>
</dbReference>
<keyword evidence="12" id="KW-1185">Reference proteome</keyword>
<dbReference type="Gene3D" id="3.40.50.300">
    <property type="entry name" value="P-loop containing nucleotide triphosphate hydrolases"/>
    <property type="match status" value="1"/>
</dbReference>
<evidence type="ECO:0000256" key="3">
    <source>
        <dbReference type="ARBA" id="ARBA00022540"/>
    </source>
</evidence>
<dbReference type="InterPro" id="IPR029459">
    <property type="entry name" value="EFTU-type"/>
</dbReference>
<dbReference type="PANTHER" id="PTHR43381:SF4">
    <property type="entry name" value="EUKARYOTIC TRANSLATION INITIATION FACTOR 5B"/>
    <property type="match status" value="1"/>
</dbReference>
<comment type="caution">
    <text evidence="11">The sequence shown here is derived from an EMBL/GenBank/DDBJ whole genome shotgun (WGS) entry which is preliminary data.</text>
</comment>
<dbReference type="InterPro" id="IPR000795">
    <property type="entry name" value="T_Tr_GTP-bd_dom"/>
</dbReference>
<dbReference type="FunFam" id="2.40.30.10:FF:000152">
    <property type="entry name" value="Probable translation initiation factor IF-2"/>
    <property type="match status" value="1"/>
</dbReference>
<dbReference type="InterPro" id="IPR005225">
    <property type="entry name" value="Small_GTP-bd"/>
</dbReference>
<dbReference type="RefSeq" id="WP_179790259.1">
    <property type="nucleotide sequence ID" value="NZ_JAAVJF010000001.1"/>
</dbReference>